<comment type="caution">
    <text evidence="4">The sequence shown here is derived from an EMBL/GenBank/DDBJ whole genome shotgun (WGS) entry which is preliminary data.</text>
</comment>
<reference evidence="4 5" key="1">
    <citation type="submission" date="2018-01" db="EMBL/GenBank/DDBJ databases">
        <title>Harnessing the power of phylogenomics to disentangle the directionality and signatures of interkingdom host jumping in the parasitic fungal genus Tolypocladium.</title>
        <authorList>
            <person name="Quandt C.A."/>
            <person name="Patterson W."/>
            <person name="Spatafora J.W."/>
        </authorList>
    </citation>
    <scope>NUCLEOTIDE SEQUENCE [LARGE SCALE GENOMIC DNA]</scope>
    <source>
        <strain evidence="4 5">NRBC 100945</strain>
    </source>
</reference>
<dbReference type="InterPro" id="IPR008183">
    <property type="entry name" value="Aldose_1/G6P_1-epimerase"/>
</dbReference>
<dbReference type="InterPro" id="IPR014718">
    <property type="entry name" value="GH-type_carb-bd"/>
</dbReference>
<evidence type="ECO:0000256" key="2">
    <source>
        <dbReference type="ARBA" id="ARBA00023235"/>
    </source>
</evidence>
<name>A0A2S4L144_9HYPO</name>
<dbReference type="GO" id="GO:0006006">
    <property type="term" value="P:glucose metabolic process"/>
    <property type="evidence" value="ECO:0007669"/>
    <property type="project" value="TreeGrafter"/>
</dbReference>
<protein>
    <submittedName>
        <fullName evidence="4">Bifunctional protein gal10</fullName>
    </submittedName>
</protein>
<dbReference type="OrthoDB" id="274691at2759"/>
<accession>A0A2S4L144</accession>
<dbReference type="Gene3D" id="2.70.98.10">
    <property type="match status" value="1"/>
</dbReference>
<dbReference type="Pfam" id="PF01263">
    <property type="entry name" value="Aldose_epim"/>
    <property type="match status" value="1"/>
</dbReference>
<dbReference type="GO" id="GO:0004034">
    <property type="term" value="F:aldose 1-epimerase activity"/>
    <property type="evidence" value="ECO:0007669"/>
    <property type="project" value="TreeGrafter"/>
</dbReference>
<dbReference type="Proteomes" id="UP000237481">
    <property type="component" value="Unassembled WGS sequence"/>
</dbReference>
<dbReference type="CDD" id="cd09019">
    <property type="entry name" value="galactose_mutarotase_like"/>
    <property type="match status" value="1"/>
</dbReference>
<dbReference type="PANTHER" id="PTHR10091">
    <property type="entry name" value="ALDOSE-1-EPIMERASE"/>
    <property type="match status" value="1"/>
</dbReference>
<dbReference type="PANTHER" id="PTHR10091:SF0">
    <property type="entry name" value="GALACTOSE MUTAROTASE"/>
    <property type="match status" value="1"/>
</dbReference>
<dbReference type="PROSITE" id="PS00545">
    <property type="entry name" value="ALDOSE_1_EPIMERASE"/>
    <property type="match status" value="1"/>
</dbReference>
<evidence type="ECO:0000256" key="1">
    <source>
        <dbReference type="ARBA" id="ARBA00006206"/>
    </source>
</evidence>
<dbReference type="InterPro" id="IPR018052">
    <property type="entry name" value="Ald1_epimerase_CS"/>
</dbReference>
<dbReference type="InterPro" id="IPR011013">
    <property type="entry name" value="Gal_mutarotase_sf_dom"/>
</dbReference>
<evidence type="ECO:0000313" key="5">
    <source>
        <dbReference type="Proteomes" id="UP000237481"/>
    </source>
</evidence>
<dbReference type="InterPro" id="IPR047215">
    <property type="entry name" value="Galactose_mutarotase-like"/>
</dbReference>
<evidence type="ECO:0000313" key="4">
    <source>
        <dbReference type="EMBL" id="POR36135.1"/>
    </source>
</evidence>
<gene>
    <name evidence="4" type="ORF">TPAR_03659</name>
</gene>
<evidence type="ECO:0000256" key="3">
    <source>
        <dbReference type="ARBA" id="ARBA00023277"/>
    </source>
</evidence>
<dbReference type="EMBL" id="PKSG01000357">
    <property type="protein sequence ID" value="POR36135.1"/>
    <property type="molecule type" value="Genomic_DNA"/>
</dbReference>
<dbReference type="GO" id="GO:0030246">
    <property type="term" value="F:carbohydrate binding"/>
    <property type="evidence" value="ECO:0007669"/>
    <property type="project" value="InterPro"/>
</dbReference>
<keyword evidence="5" id="KW-1185">Reference proteome</keyword>
<proteinExistence type="inferred from homology"/>
<organism evidence="4 5">
    <name type="scientific">Tolypocladium paradoxum</name>
    <dbReference type="NCBI Taxonomy" id="94208"/>
    <lineage>
        <taxon>Eukaryota</taxon>
        <taxon>Fungi</taxon>
        <taxon>Dikarya</taxon>
        <taxon>Ascomycota</taxon>
        <taxon>Pezizomycotina</taxon>
        <taxon>Sordariomycetes</taxon>
        <taxon>Hypocreomycetidae</taxon>
        <taxon>Hypocreales</taxon>
        <taxon>Ophiocordycipitaceae</taxon>
        <taxon>Tolypocladium</taxon>
    </lineage>
</organism>
<comment type="similarity">
    <text evidence="1">Belongs to the aldose epimerase family.</text>
</comment>
<sequence length="343" mass="36592">MTDAPFVFLPLGAIIQSVKVKDTNIVLSFPTQDQYVEHNTPFFGETIGRVANRIKDANINSLNGKAYPLAANNGPNSLHGGVVGWGKRIWNGPTPVGVKQIPGVEGLRGGESVAYALVSEDGDEGFPGTVEAKVTYTAGTQDVAGKEANVLGIEYEAMLVGGADETVINMTNHSYFNLSGDSTIDGTTVTLATRNQLPLDANSIPTGGPVPHPAIDTSKPFTLTAAEPNVDNCFTVTTDPSSVPIDTRSQPLVCDLSAHHPKTGIHLEVLSTEPSFQFYTGHFTDVPAVEGAPARGSRSGFCCEPGRFVNACNVPEWRCMTVLHKGETYGARIVYRAWADHHN</sequence>
<dbReference type="AlphaFoldDB" id="A0A2S4L144"/>
<keyword evidence="3" id="KW-0119">Carbohydrate metabolism</keyword>
<dbReference type="STRING" id="94208.A0A2S4L144"/>
<dbReference type="SUPFAM" id="SSF74650">
    <property type="entry name" value="Galactose mutarotase-like"/>
    <property type="match status" value="1"/>
</dbReference>
<dbReference type="GO" id="GO:0033499">
    <property type="term" value="P:galactose catabolic process via UDP-galactose, Leloir pathway"/>
    <property type="evidence" value="ECO:0007669"/>
    <property type="project" value="TreeGrafter"/>
</dbReference>
<keyword evidence="2" id="KW-0413">Isomerase</keyword>